<dbReference type="Pfam" id="PF10324">
    <property type="entry name" value="7TM_GPCR_Srw"/>
    <property type="match status" value="1"/>
</dbReference>
<comment type="subcellular location">
    <subcellularLocation>
        <location evidence="1">Membrane</location>
    </subcellularLocation>
</comment>
<evidence type="ECO:0000313" key="11">
    <source>
        <dbReference type="Proteomes" id="UP000095282"/>
    </source>
</evidence>
<dbReference type="InterPro" id="IPR017452">
    <property type="entry name" value="GPCR_Rhodpsn_7TM"/>
</dbReference>
<evidence type="ECO:0000256" key="6">
    <source>
        <dbReference type="ARBA" id="ARBA00022989"/>
    </source>
</evidence>
<dbReference type="Proteomes" id="UP000095282">
    <property type="component" value="Unplaced"/>
</dbReference>
<reference evidence="12" key="1">
    <citation type="submission" date="2016-11" db="UniProtKB">
        <authorList>
            <consortium name="WormBaseParasite"/>
        </authorList>
    </citation>
    <scope>IDENTIFICATION</scope>
</reference>
<evidence type="ECO:0000256" key="7">
    <source>
        <dbReference type="ARBA" id="ARBA00023136"/>
    </source>
</evidence>
<evidence type="ECO:0000313" key="12">
    <source>
        <dbReference type="WBParaSite" id="Csp11.Scaffold626.g6465.t3"/>
    </source>
</evidence>
<keyword evidence="5 9" id="KW-0732">Signal</keyword>
<sequence>MRELLLYLILGWVNCQLLEKSRSVWVEQGLVRGNIYNIDGKHIQIFRGIPYAEPPIGENRLKPPVKKTRWHQELPAVEYGPPCLQFMDFHKNDKFAKANMERQSEDCLYLNVFSPYDTDDESKTYPILVWIHGGSFLAGSADTGIDMEVIAANIVSKEIAFVSINYRLGPLGFMNYQNGDKLEGNFGIWDMVMALQWIQSNMKQFNGDPTRVTVMGESAGGAASSLLALSPKTTGLLHQAIIMSGSSMAGWAIHRHSQPAYSVDNLVAYFRCEKWINEEDTKEVVGDEYQHLTQSVLRSSLCNYQNVQINCLSDDMTQVDKMNCLRKELNFSSPLFRKALAAELGVSKMVVDGDLVPSSGVSLVRNNARIPIMTGVARKEWGHKKAMFYNMHQRDGLKRSDVEEQVYRIIDNSFHETASEKLANSTIQLIANATIVRYLETPSNEFNADQVVGALQKLESDLEFVAPCEREVSAYVERGVPVYLYSFDYVTKSPILESERKIYSLFGTKPVEMKRTEKSEILEKAAFHGLDHAFIFSKGYSSNFEISPYTKREETMSKILCTMLTNFVKKGDPSTSRLLEGEIHFPDAQFWNTEAELITRYVSKDSETDLDPDAVLNNEERVQLFAYRRAFNALWVLVGIISILMTSDDFPKYIAISCEYTFPFLAVLGVLGNAITLFVLLSKSMRSSTNEMLAAAALSDILYIIFMTPNQMSRWPSIVSTDCIDDPSRKCPSSFHMWFAENKHHLAFLLNWVSAASTWFIVTVSFDRLYAIKAPFSARSQTYCSRHNLFVIPFILFLTGASCFHMNFKLLDDHGTTNGTAVMEKTKQSVLQFMTILMFVFHIVIPMILLITFHSFLLYYLRNRLKHFFPTRTRSARNSTRSDDVPAPLLTNVTDRSEVVRHSSSNSGVWTRHVSKAERHVTYTVVAIVTCYILSHIPSACLYVYLNLFQNALYTTRWMYTGVQFTTTVVTCSKVANFILFCMSSKHFRKETKKKLCFLFCKNKEGMNTKDSANQPRTRLVTIDRCMAQCELKIIQVPSTEPDRRFNSLLVMKTGNIGYSGRSVLFSQYPRGSQFSNRVEYL</sequence>
<evidence type="ECO:0000256" key="3">
    <source>
        <dbReference type="ARBA" id="ARBA00010515"/>
    </source>
</evidence>
<dbReference type="InterPro" id="IPR002018">
    <property type="entry name" value="CarbesteraseB"/>
</dbReference>
<dbReference type="InterPro" id="IPR051093">
    <property type="entry name" value="Neuroligin/BSAL"/>
</dbReference>
<evidence type="ECO:0000259" key="10">
    <source>
        <dbReference type="PROSITE" id="PS50262"/>
    </source>
</evidence>
<feature type="transmembrane region" description="Helical" evidence="8">
    <location>
        <begin position="787"/>
        <end position="808"/>
    </location>
</feature>
<dbReference type="AlphaFoldDB" id="A0A1I7TJ85"/>
<comment type="similarity">
    <text evidence="2">Belongs to the type-B carboxylesterase/lipase family.</text>
</comment>
<feature type="transmembrane region" description="Helical" evidence="8">
    <location>
        <begin position="746"/>
        <end position="766"/>
    </location>
</feature>
<feature type="transmembrane region" description="Helical" evidence="8">
    <location>
        <begin position="833"/>
        <end position="861"/>
    </location>
</feature>
<evidence type="ECO:0000256" key="5">
    <source>
        <dbReference type="ARBA" id="ARBA00022729"/>
    </source>
</evidence>
<feature type="transmembrane region" description="Helical" evidence="8">
    <location>
        <begin position="660"/>
        <end position="681"/>
    </location>
</feature>
<dbReference type="PROSITE" id="PS50262">
    <property type="entry name" value="G_PROTEIN_RECEP_F1_2"/>
    <property type="match status" value="1"/>
</dbReference>
<evidence type="ECO:0000256" key="1">
    <source>
        <dbReference type="ARBA" id="ARBA00004370"/>
    </source>
</evidence>
<dbReference type="GO" id="GO:0008528">
    <property type="term" value="F:G protein-coupled peptide receptor activity"/>
    <property type="evidence" value="ECO:0007669"/>
    <property type="project" value="InterPro"/>
</dbReference>
<dbReference type="InterPro" id="IPR019819">
    <property type="entry name" value="Carboxylesterase_B_CS"/>
</dbReference>
<comment type="similarity">
    <text evidence="3">Belongs to the 'GDXG' lipolytic enzyme family.</text>
</comment>
<dbReference type="Gene3D" id="1.20.1070.10">
    <property type="entry name" value="Rhodopsin 7-helix transmembrane proteins"/>
    <property type="match status" value="1"/>
</dbReference>
<dbReference type="Gene3D" id="3.40.50.1820">
    <property type="entry name" value="alpha/beta hydrolase"/>
    <property type="match status" value="1"/>
</dbReference>
<accession>A0A1I7TJ85</accession>
<organism evidence="11 12">
    <name type="scientific">Caenorhabditis tropicalis</name>
    <dbReference type="NCBI Taxonomy" id="1561998"/>
    <lineage>
        <taxon>Eukaryota</taxon>
        <taxon>Metazoa</taxon>
        <taxon>Ecdysozoa</taxon>
        <taxon>Nematoda</taxon>
        <taxon>Chromadorea</taxon>
        <taxon>Rhabditida</taxon>
        <taxon>Rhabditina</taxon>
        <taxon>Rhabditomorpha</taxon>
        <taxon>Rhabditoidea</taxon>
        <taxon>Rhabditidae</taxon>
        <taxon>Peloderinae</taxon>
        <taxon>Caenorhabditis</taxon>
    </lineage>
</organism>
<feature type="signal peptide" evidence="9">
    <location>
        <begin position="1"/>
        <end position="15"/>
    </location>
</feature>
<name>A0A1I7TJ85_9PELO</name>
<feature type="transmembrane region" description="Helical" evidence="8">
    <location>
        <begin position="958"/>
        <end position="983"/>
    </location>
</feature>
<keyword evidence="7 8" id="KW-0472">Membrane</keyword>
<dbReference type="PROSITE" id="PS00941">
    <property type="entry name" value="CARBOXYLESTERASE_B_2"/>
    <property type="match status" value="1"/>
</dbReference>
<dbReference type="SUPFAM" id="SSF53474">
    <property type="entry name" value="alpha/beta-Hydrolases"/>
    <property type="match status" value="1"/>
</dbReference>
<dbReference type="InterPro" id="IPR002168">
    <property type="entry name" value="Lipase_GDXG_HIS_AS"/>
</dbReference>
<feature type="transmembrane region" description="Helical" evidence="8">
    <location>
        <begin position="921"/>
        <end position="946"/>
    </location>
</feature>
<evidence type="ECO:0000256" key="8">
    <source>
        <dbReference type="SAM" id="Phobius"/>
    </source>
</evidence>
<dbReference type="PROSITE" id="PS01173">
    <property type="entry name" value="LIPASE_GDXG_HIS"/>
    <property type="match status" value="1"/>
</dbReference>
<dbReference type="SUPFAM" id="SSF81321">
    <property type="entry name" value="Family A G protein-coupled receptor-like"/>
    <property type="match status" value="1"/>
</dbReference>
<proteinExistence type="inferred from homology"/>
<dbReference type="InterPro" id="IPR019427">
    <property type="entry name" value="7TM_GPCR_serpentine_rcpt_Srw"/>
</dbReference>
<dbReference type="Pfam" id="PF00135">
    <property type="entry name" value="COesterase"/>
    <property type="match status" value="1"/>
</dbReference>
<protein>
    <submittedName>
        <fullName evidence="12">G_PROTEIN_RECEP_F1_2 domain-containing protein</fullName>
    </submittedName>
</protein>
<dbReference type="GO" id="GO:0016020">
    <property type="term" value="C:membrane"/>
    <property type="evidence" value="ECO:0007669"/>
    <property type="project" value="UniProtKB-SubCell"/>
</dbReference>
<dbReference type="WBParaSite" id="Csp11.Scaffold626.g6465.t3">
    <property type="protein sequence ID" value="Csp11.Scaffold626.g6465.t3"/>
    <property type="gene ID" value="Csp11.Scaffold626.g6465"/>
</dbReference>
<dbReference type="PRINTS" id="PR00237">
    <property type="entry name" value="GPCRRHODOPSN"/>
</dbReference>
<keyword evidence="11" id="KW-1185">Reference proteome</keyword>
<evidence type="ECO:0000256" key="2">
    <source>
        <dbReference type="ARBA" id="ARBA00005964"/>
    </source>
</evidence>
<keyword evidence="6 8" id="KW-1133">Transmembrane helix</keyword>
<dbReference type="CDD" id="cd14978">
    <property type="entry name" value="7tmA_FMRFamide_R-like"/>
    <property type="match status" value="1"/>
</dbReference>
<feature type="chain" id="PRO_5012045933" evidence="9">
    <location>
        <begin position="16"/>
        <end position="1082"/>
    </location>
</feature>
<keyword evidence="4 8" id="KW-0812">Transmembrane</keyword>
<dbReference type="GO" id="GO:0016787">
    <property type="term" value="F:hydrolase activity"/>
    <property type="evidence" value="ECO:0007669"/>
    <property type="project" value="InterPro"/>
</dbReference>
<dbReference type="PANTHER" id="PTHR43903">
    <property type="entry name" value="NEUROLIGIN"/>
    <property type="match status" value="1"/>
</dbReference>
<dbReference type="InterPro" id="IPR029058">
    <property type="entry name" value="AB_hydrolase_fold"/>
</dbReference>
<evidence type="ECO:0000256" key="4">
    <source>
        <dbReference type="ARBA" id="ARBA00022692"/>
    </source>
</evidence>
<dbReference type="InterPro" id="IPR000276">
    <property type="entry name" value="GPCR_Rhodpsn"/>
</dbReference>
<evidence type="ECO:0000256" key="9">
    <source>
        <dbReference type="SAM" id="SignalP"/>
    </source>
</evidence>
<dbReference type="STRING" id="1561998.A0A1I7TJ85"/>
<feature type="domain" description="G-protein coupled receptors family 1 profile" evidence="10">
    <location>
        <begin position="672"/>
        <end position="981"/>
    </location>
</feature>